<gene>
    <name evidence="1" type="ORF">MTR67_017257</name>
</gene>
<evidence type="ECO:0000313" key="1">
    <source>
        <dbReference type="EMBL" id="WMV23872.1"/>
    </source>
</evidence>
<name>A0AAF0TKL8_SOLVR</name>
<dbReference type="Proteomes" id="UP001234989">
    <property type="component" value="Chromosome 4"/>
</dbReference>
<proteinExistence type="predicted"/>
<evidence type="ECO:0000313" key="2">
    <source>
        <dbReference type="Proteomes" id="UP001234989"/>
    </source>
</evidence>
<dbReference type="AlphaFoldDB" id="A0AAF0TKL8"/>
<reference evidence="1" key="1">
    <citation type="submission" date="2023-08" db="EMBL/GenBank/DDBJ databases">
        <title>A de novo genome assembly of Solanum verrucosum Schlechtendal, a Mexican diploid species geographically isolated from the other diploid A-genome species in potato relatives.</title>
        <authorList>
            <person name="Hosaka K."/>
        </authorList>
    </citation>
    <scope>NUCLEOTIDE SEQUENCE</scope>
    <source>
        <tissue evidence="1">Young leaves</tissue>
    </source>
</reference>
<evidence type="ECO:0008006" key="3">
    <source>
        <dbReference type="Google" id="ProtNLM"/>
    </source>
</evidence>
<keyword evidence="2" id="KW-1185">Reference proteome</keyword>
<accession>A0AAF0TKL8</accession>
<organism evidence="1 2">
    <name type="scientific">Solanum verrucosum</name>
    <dbReference type="NCBI Taxonomy" id="315347"/>
    <lineage>
        <taxon>Eukaryota</taxon>
        <taxon>Viridiplantae</taxon>
        <taxon>Streptophyta</taxon>
        <taxon>Embryophyta</taxon>
        <taxon>Tracheophyta</taxon>
        <taxon>Spermatophyta</taxon>
        <taxon>Magnoliopsida</taxon>
        <taxon>eudicotyledons</taxon>
        <taxon>Gunneridae</taxon>
        <taxon>Pentapetalae</taxon>
        <taxon>asterids</taxon>
        <taxon>lamiids</taxon>
        <taxon>Solanales</taxon>
        <taxon>Solanaceae</taxon>
        <taxon>Solanoideae</taxon>
        <taxon>Solaneae</taxon>
        <taxon>Solanum</taxon>
    </lineage>
</organism>
<protein>
    <recommendedName>
        <fullName evidence="3">Gag-pol polyprotein</fullName>
    </recommendedName>
</protein>
<sequence>MLSQAVTNQVGQRENRHEVADTSRIREFLRMNRPSFNGSSVTKDPKNFIEELRKVFEIIHVADAERVELDAYQMKGVARIWF</sequence>
<dbReference type="EMBL" id="CP133615">
    <property type="protein sequence ID" value="WMV23872.1"/>
    <property type="molecule type" value="Genomic_DNA"/>
</dbReference>